<evidence type="ECO:0000256" key="1">
    <source>
        <dbReference type="SAM" id="Phobius"/>
    </source>
</evidence>
<evidence type="ECO:0008006" key="4">
    <source>
        <dbReference type="Google" id="ProtNLM"/>
    </source>
</evidence>
<evidence type="ECO:0000313" key="2">
    <source>
        <dbReference type="EMBL" id="OGD68252.1"/>
    </source>
</evidence>
<proteinExistence type="predicted"/>
<keyword evidence="1" id="KW-0472">Membrane</keyword>
<dbReference type="Proteomes" id="UP000176865">
    <property type="component" value="Unassembled WGS sequence"/>
</dbReference>
<reference evidence="2 3" key="1">
    <citation type="journal article" date="2016" name="Nat. Commun.">
        <title>Thousands of microbial genomes shed light on interconnected biogeochemical processes in an aquifer system.</title>
        <authorList>
            <person name="Anantharaman K."/>
            <person name="Brown C.T."/>
            <person name="Hug L.A."/>
            <person name="Sharon I."/>
            <person name="Castelle C.J."/>
            <person name="Probst A.J."/>
            <person name="Thomas B.C."/>
            <person name="Singh A."/>
            <person name="Wilkins M.J."/>
            <person name="Karaoz U."/>
            <person name="Brodie E.L."/>
            <person name="Williams K.H."/>
            <person name="Hubbard S.S."/>
            <person name="Banfield J.F."/>
        </authorList>
    </citation>
    <scope>NUCLEOTIDE SEQUENCE [LARGE SCALE GENOMIC DNA]</scope>
</reference>
<name>A0A1F5ELG5_9BACT</name>
<keyword evidence="1" id="KW-0812">Transmembrane</keyword>
<organism evidence="2 3">
    <name type="scientific">Candidatus Campbellbacteria bacterium RIFCSPLOWO2_01_FULL_34_15</name>
    <dbReference type="NCBI Taxonomy" id="1797579"/>
    <lineage>
        <taxon>Bacteria</taxon>
        <taxon>Candidatus Campbelliibacteriota</taxon>
    </lineage>
</organism>
<dbReference type="EMBL" id="MFAB01000031">
    <property type="protein sequence ID" value="OGD68252.1"/>
    <property type="molecule type" value="Genomic_DNA"/>
</dbReference>
<accession>A0A1F5ELG5</accession>
<dbReference type="STRING" id="1797579.A2996_01095"/>
<dbReference type="AlphaFoldDB" id="A0A1F5ELG5"/>
<comment type="caution">
    <text evidence="2">The sequence shown here is derived from an EMBL/GenBank/DDBJ whole genome shotgun (WGS) entry which is preliminary data.</text>
</comment>
<feature type="transmembrane region" description="Helical" evidence="1">
    <location>
        <begin position="6"/>
        <end position="24"/>
    </location>
</feature>
<keyword evidence="1" id="KW-1133">Transmembrane helix</keyword>
<gene>
    <name evidence="2" type="ORF">A2996_01095</name>
</gene>
<sequence>MQKFIILISIIALILASFVAFLFVKNKNIEKATAENVPIQKEQKTIIETRTYQNQEYGFKFDYPKNYKIKDFKWNDGDQPGDVIQTIQLTNSSQKEILVNIAKVENSGDSLAPPSGMDPFSKEEILVANQKGMNYNDGEVYTTSKDNYEFLFVAWNMEDKIIKKDLLQIVSSFTFVE</sequence>
<dbReference type="Pfam" id="PF18933">
    <property type="entry name" value="PsbP_2"/>
    <property type="match status" value="1"/>
</dbReference>
<protein>
    <recommendedName>
        <fullName evidence="4">DUF4367 domain-containing protein</fullName>
    </recommendedName>
</protein>
<evidence type="ECO:0000313" key="3">
    <source>
        <dbReference type="Proteomes" id="UP000176865"/>
    </source>
</evidence>